<dbReference type="RefSeq" id="WP_012373585.1">
    <property type="nucleotide sequence ID" value="NC_010571.1"/>
</dbReference>
<dbReference type="InterPro" id="IPR006184">
    <property type="entry name" value="6PGdom_BS"/>
</dbReference>
<dbReference type="Pfam" id="PF00393">
    <property type="entry name" value="6PGD"/>
    <property type="match status" value="1"/>
</dbReference>
<feature type="binding site" evidence="15">
    <location>
        <begin position="12"/>
        <end position="17"/>
    </location>
    <ligand>
        <name>NADP(+)</name>
        <dbReference type="ChEBI" id="CHEBI:58349"/>
    </ligand>
</feature>
<dbReference type="NCBIfam" id="TIGR00873">
    <property type="entry name" value="gnd"/>
    <property type="match status" value="1"/>
</dbReference>
<dbReference type="GO" id="GO:0019521">
    <property type="term" value="P:D-gluconate metabolic process"/>
    <property type="evidence" value="ECO:0007669"/>
    <property type="project" value="UniProtKB-KW"/>
</dbReference>
<feature type="binding site" evidence="15">
    <location>
        <position position="106"/>
    </location>
    <ligand>
        <name>NADP(+)</name>
        <dbReference type="ChEBI" id="CHEBI:58349"/>
    </ligand>
</feature>
<dbReference type="PRINTS" id="PR00076">
    <property type="entry name" value="6PGDHDRGNASE"/>
</dbReference>
<feature type="binding site" description="in other chain" evidence="14">
    <location>
        <begin position="132"/>
        <end position="134"/>
    </location>
    <ligand>
        <name>substrate</name>
        <note>ligand shared between dimeric partners</note>
    </ligand>
</feature>
<dbReference type="STRING" id="452637.Oter_0758"/>
<keyword evidence="7 12" id="KW-0521">NADP</keyword>
<evidence type="ECO:0000256" key="12">
    <source>
        <dbReference type="PIRNR" id="PIRNR000109"/>
    </source>
</evidence>
<dbReference type="InterPro" id="IPR008927">
    <property type="entry name" value="6-PGluconate_DH-like_C_sf"/>
</dbReference>
<evidence type="ECO:0000256" key="11">
    <source>
        <dbReference type="ARBA" id="ARBA00048640"/>
    </source>
</evidence>
<dbReference type="NCBIfam" id="NF006765">
    <property type="entry name" value="PRK09287.1"/>
    <property type="match status" value="1"/>
</dbReference>
<evidence type="ECO:0000256" key="14">
    <source>
        <dbReference type="PIRSR" id="PIRSR000109-2"/>
    </source>
</evidence>
<dbReference type="GO" id="GO:0004616">
    <property type="term" value="F:phosphogluconate dehydrogenase (decarboxylating) activity"/>
    <property type="evidence" value="ECO:0007669"/>
    <property type="project" value="UniProtKB-EC"/>
</dbReference>
<feature type="binding site" evidence="15">
    <location>
        <begin position="35"/>
        <end position="37"/>
    </location>
    <ligand>
        <name>NADP(+)</name>
        <dbReference type="ChEBI" id="CHEBI:58349"/>
    </ligand>
</feature>
<feature type="active site" description="Proton donor" evidence="13">
    <location>
        <position position="211"/>
    </location>
</feature>
<comment type="catalytic activity">
    <reaction evidence="11 12 16">
        <text>6-phospho-D-gluconate + NADP(+) = D-ribulose 5-phosphate + CO2 + NADPH</text>
        <dbReference type="Rhea" id="RHEA:10116"/>
        <dbReference type="ChEBI" id="CHEBI:16526"/>
        <dbReference type="ChEBI" id="CHEBI:57783"/>
        <dbReference type="ChEBI" id="CHEBI:58121"/>
        <dbReference type="ChEBI" id="CHEBI:58349"/>
        <dbReference type="ChEBI" id="CHEBI:58759"/>
        <dbReference type="EC" id="1.1.1.44"/>
    </reaction>
</comment>
<organism evidence="18 19">
    <name type="scientific">Opitutus terrae (strain DSM 11246 / JCM 15787 / PB90-1)</name>
    <dbReference type="NCBI Taxonomy" id="452637"/>
    <lineage>
        <taxon>Bacteria</taxon>
        <taxon>Pseudomonadati</taxon>
        <taxon>Verrucomicrobiota</taxon>
        <taxon>Opitutia</taxon>
        <taxon>Opitutales</taxon>
        <taxon>Opitutaceae</taxon>
        <taxon>Opitutus</taxon>
    </lineage>
</organism>
<dbReference type="InterPro" id="IPR006113">
    <property type="entry name" value="6PGDH_Gnd/GntZ"/>
</dbReference>
<comment type="pathway">
    <text evidence="2 12 16">Carbohydrate degradation; pentose phosphate pathway; D-ribulose 5-phosphate from D-glucose 6-phosphate (oxidative stage): step 3/3.</text>
</comment>
<feature type="binding site" description="in other chain" evidence="14">
    <location>
        <position position="283"/>
    </location>
    <ligand>
        <name>substrate</name>
        <note>ligand shared between dimeric partners</note>
    </ligand>
</feature>
<dbReference type="SUPFAM" id="SSF51735">
    <property type="entry name" value="NAD(P)-binding Rossmann-fold domains"/>
    <property type="match status" value="1"/>
</dbReference>
<dbReference type="Gene3D" id="1.10.1040.10">
    <property type="entry name" value="N-(1-d-carboxylethyl)-l-norvaline Dehydrogenase, domain 2"/>
    <property type="match status" value="1"/>
</dbReference>
<keyword evidence="19" id="KW-1185">Reference proteome</keyword>
<dbReference type="OrthoDB" id="9804542at2"/>
<dbReference type="PANTHER" id="PTHR11811">
    <property type="entry name" value="6-PHOSPHOGLUCONATE DEHYDROGENASE"/>
    <property type="match status" value="1"/>
</dbReference>
<keyword evidence="8 12" id="KW-0560">Oxidoreductase</keyword>
<name>B1ZUK4_OPITP</name>
<dbReference type="InterPro" id="IPR006115">
    <property type="entry name" value="6PGDH_NADP-bd"/>
</dbReference>
<evidence type="ECO:0000256" key="4">
    <source>
        <dbReference type="ARBA" id="ARBA00011738"/>
    </source>
</evidence>
<dbReference type="PIRSF" id="PIRSF000109">
    <property type="entry name" value="6PGD"/>
    <property type="match status" value="1"/>
</dbReference>
<dbReference type="GO" id="GO:0006098">
    <property type="term" value="P:pentose-phosphate shunt"/>
    <property type="evidence" value="ECO:0007669"/>
    <property type="project" value="UniProtKB-UniPathway"/>
</dbReference>
<keyword evidence="9 16" id="KW-0311">Gluconate utilization</keyword>
<dbReference type="AlphaFoldDB" id="B1ZUK4"/>
<evidence type="ECO:0000256" key="9">
    <source>
        <dbReference type="ARBA" id="ARBA00023064"/>
    </source>
</evidence>
<protein>
    <recommendedName>
        <fullName evidence="6 12">6-phosphogluconate dehydrogenase, decarboxylating</fullName>
        <ecNumber evidence="5 12">1.1.1.44</ecNumber>
    </recommendedName>
</protein>
<evidence type="ECO:0000259" key="17">
    <source>
        <dbReference type="SMART" id="SM01350"/>
    </source>
</evidence>
<dbReference type="InterPro" id="IPR006183">
    <property type="entry name" value="Pgluconate_DH"/>
</dbReference>
<dbReference type="Gene3D" id="3.40.50.720">
    <property type="entry name" value="NAD(P)-binding Rossmann-like Domain"/>
    <property type="match status" value="1"/>
</dbReference>
<evidence type="ECO:0000313" key="19">
    <source>
        <dbReference type="Proteomes" id="UP000007013"/>
    </source>
</evidence>
<evidence type="ECO:0000256" key="16">
    <source>
        <dbReference type="RuleBase" id="RU000485"/>
    </source>
</evidence>
<dbReference type="PROSITE" id="PS00461">
    <property type="entry name" value="6PGD"/>
    <property type="match status" value="1"/>
</dbReference>
<dbReference type="InterPro" id="IPR013328">
    <property type="entry name" value="6PGD_dom2"/>
</dbReference>
<dbReference type="FunFam" id="3.40.50.720:FF:000007">
    <property type="entry name" value="6-phosphogluconate dehydrogenase, decarboxylating"/>
    <property type="match status" value="1"/>
</dbReference>
<evidence type="ECO:0000256" key="5">
    <source>
        <dbReference type="ARBA" id="ARBA00013011"/>
    </source>
</evidence>
<gene>
    <name evidence="18" type="ordered locus">Oter_0758</name>
</gene>
<dbReference type="KEGG" id="ote:Oter_0758"/>
<proteinExistence type="inferred from homology"/>
<evidence type="ECO:0000313" key="18">
    <source>
        <dbReference type="EMBL" id="ACB74047.1"/>
    </source>
</evidence>
<feature type="binding site" evidence="14">
    <location>
        <position position="474"/>
    </location>
    <ligand>
        <name>substrate</name>
        <note>ligand shared between dimeric partners</note>
    </ligand>
</feature>
<dbReference type="SUPFAM" id="SSF48179">
    <property type="entry name" value="6-phosphogluconate dehydrogenase C-terminal domain-like"/>
    <property type="match status" value="1"/>
</dbReference>
<evidence type="ECO:0000256" key="1">
    <source>
        <dbReference type="ARBA" id="ARBA00002526"/>
    </source>
</evidence>
<dbReference type="FunFam" id="1.10.1040.10:FF:000002">
    <property type="entry name" value="6-phosphogluconate dehydrogenase, decarboxylating"/>
    <property type="match status" value="1"/>
</dbReference>
<feature type="binding site" description="in other chain" evidence="14">
    <location>
        <begin position="207"/>
        <end position="208"/>
    </location>
    <ligand>
        <name>substrate</name>
        <note>ligand shared between dimeric partners</note>
    </ligand>
</feature>
<evidence type="ECO:0000256" key="10">
    <source>
        <dbReference type="ARBA" id="ARBA00023126"/>
    </source>
</evidence>
<dbReference type="EC" id="1.1.1.44" evidence="5 12"/>
<dbReference type="FunFam" id="1.20.5.320:FF:000002">
    <property type="entry name" value="6-phosphogluconate dehydrogenase, decarboxylating"/>
    <property type="match status" value="1"/>
</dbReference>
<dbReference type="HOGENOM" id="CLU_024540_4_2_0"/>
<dbReference type="InterPro" id="IPR006114">
    <property type="entry name" value="6PGDH_C"/>
</dbReference>
<evidence type="ECO:0000256" key="2">
    <source>
        <dbReference type="ARBA" id="ARBA00004874"/>
    </source>
</evidence>
<accession>B1ZUK4</accession>
<dbReference type="EMBL" id="CP001032">
    <property type="protein sequence ID" value="ACB74047.1"/>
    <property type="molecule type" value="Genomic_DNA"/>
</dbReference>
<dbReference type="InterPro" id="IPR036291">
    <property type="entry name" value="NAD(P)-bd_dom_sf"/>
</dbReference>
<evidence type="ECO:0000256" key="8">
    <source>
        <dbReference type="ARBA" id="ARBA00023002"/>
    </source>
</evidence>
<feature type="binding site" evidence="15">
    <location>
        <begin position="78"/>
        <end position="80"/>
    </location>
    <ligand>
        <name>NADP(+)</name>
        <dbReference type="ChEBI" id="CHEBI:58349"/>
    </ligand>
</feature>
<dbReference type="Proteomes" id="UP000007013">
    <property type="component" value="Chromosome"/>
</dbReference>
<sequence length="501" mass="54542">MPKTHSDIGLIGLAVMGQNLALNIADHGFQITVYNRTTEKMERFVAENPNTPGGVIGKATLEEFVQSLAKPRKIVIMVQAGKGTDAVIDSLVPLLEQNDIIVDGGNAQWTDTIRREKALKEKGLRFIGSGVSGGEEGARFGPALMPGGDRAAYKELEPVWKAIAAKVDAKTGAQLSGAAPGKPIEGGVPCTAYIGENGAGHYVKMCHNGIEYGDMQMICEAYALMSGLLGLKAAEMGEIFSEWNQGMLGSFLIEITADILKQKDPATKRKAFVDVVLDTAGQKGTGKWTSVSALDMGVPAPTIAESVFARCISAIKDERVAASKILKGPGKKYRGSKKALIAAIHDALYCSKICSYAQGFQLMRTAQKEYNWKLNFGEIAQIWRGGCIIRAVFLQKITEAYARKPDLANLLLDPYFNKTVKNAQENWRKVVSLAAECGVPAPTFASALAYYDSYRSARLPANLLQAQRDYFGAHTYERVDQPRGKFFHVDWPEKGRPQLEV</sequence>
<dbReference type="UniPathway" id="UPA00115">
    <property type="reaction ID" value="UER00410"/>
</dbReference>
<evidence type="ECO:0000256" key="15">
    <source>
        <dbReference type="PIRSR" id="PIRSR000109-3"/>
    </source>
</evidence>
<feature type="binding site" description="in other chain" evidence="14">
    <location>
        <position position="212"/>
    </location>
    <ligand>
        <name>substrate</name>
        <note>ligand shared between dimeric partners</note>
    </ligand>
</feature>
<dbReference type="Pfam" id="PF03446">
    <property type="entry name" value="NAD_binding_2"/>
    <property type="match status" value="1"/>
</dbReference>
<comment type="similarity">
    <text evidence="3 12 16">Belongs to the 6-phosphogluconate dehydrogenase family.</text>
</comment>
<dbReference type="GO" id="GO:0050661">
    <property type="term" value="F:NADP binding"/>
    <property type="evidence" value="ECO:0007669"/>
    <property type="project" value="InterPro"/>
</dbReference>
<dbReference type="SMART" id="SM01350">
    <property type="entry name" value="6PGD"/>
    <property type="match status" value="1"/>
</dbReference>
<feature type="active site" description="Proton acceptor" evidence="13">
    <location>
        <position position="204"/>
    </location>
</feature>
<evidence type="ECO:0000256" key="13">
    <source>
        <dbReference type="PIRSR" id="PIRSR000109-1"/>
    </source>
</evidence>
<feature type="binding site" description="in other chain" evidence="14">
    <location>
        <position position="106"/>
    </location>
    <ligand>
        <name>substrate</name>
        <note>ligand shared between dimeric partners</note>
    </ligand>
</feature>
<evidence type="ECO:0000256" key="7">
    <source>
        <dbReference type="ARBA" id="ARBA00022857"/>
    </source>
</evidence>
<feature type="binding site" description="in other chain" evidence="14">
    <location>
        <position position="310"/>
    </location>
    <ligand>
        <name>substrate</name>
        <note>ligand shared between dimeric partners</note>
    </ligand>
</feature>
<dbReference type="eggNOG" id="COG0362">
    <property type="taxonomic scope" value="Bacteria"/>
</dbReference>
<evidence type="ECO:0000256" key="6">
    <source>
        <dbReference type="ARBA" id="ARBA00018193"/>
    </source>
</evidence>
<dbReference type="Gene3D" id="1.20.5.320">
    <property type="entry name" value="6-Phosphogluconate Dehydrogenase, domain 3"/>
    <property type="match status" value="1"/>
</dbReference>
<evidence type="ECO:0000256" key="3">
    <source>
        <dbReference type="ARBA" id="ARBA00008419"/>
    </source>
</evidence>
<keyword evidence="10 12" id="KW-0570">Pentose shunt</keyword>
<comment type="function">
    <text evidence="1 12">Catalyzes the oxidative decarboxylation of 6-phosphogluconate to ribulose 5-phosphate and CO(2), with concomitant reduction of NADP to NADPH.</text>
</comment>
<reference evidence="18 19" key="1">
    <citation type="journal article" date="2011" name="J. Bacteriol.">
        <title>Genome sequence of the verrucomicrobium Opitutus terrae PB90-1, an abundant inhabitant of rice paddy soil ecosystems.</title>
        <authorList>
            <person name="van Passel M.W."/>
            <person name="Kant R."/>
            <person name="Palva A."/>
            <person name="Copeland A."/>
            <person name="Lucas S."/>
            <person name="Lapidus A."/>
            <person name="Glavina del Rio T."/>
            <person name="Pitluck S."/>
            <person name="Goltsman E."/>
            <person name="Clum A."/>
            <person name="Sun H."/>
            <person name="Schmutz J."/>
            <person name="Larimer F.W."/>
            <person name="Land M.L."/>
            <person name="Hauser L."/>
            <person name="Kyrpides N."/>
            <person name="Mikhailova N."/>
            <person name="Richardson P.P."/>
            <person name="Janssen P.H."/>
            <person name="de Vos W.M."/>
            <person name="Smidt H."/>
        </authorList>
    </citation>
    <scope>NUCLEOTIDE SEQUENCE [LARGE SCALE GENOMIC DNA]</scope>
    <source>
        <strain evidence="19">DSM 11246 / JCM 15787 / PB90-1</strain>
    </source>
</reference>
<feature type="binding site" evidence="14">
    <location>
        <position position="468"/>
    </location>
    <ligand>
        <name>substrate</name>
        <note>ligand shared between dimeric partners</note>
    </ligand>
</feature>
<feature type="domain" description="6-phosphogluconate dehydrogenase C-terminal" evidence="17">
    <location>
        <begin position="200"/>
        <end position="492"/>
    </location>
</feature>
<comment type="subunit">
    <text evidence="4 12">Homodimer.</text>
</comment>